<organism evidence="2 3">
    <name type="scientific">Ceraceosorus guamensis</name>
    <dbReference type="NCBI Taxonomy" id="1522189"/>
    <lineage>
        <taxon>Eukaryota</taxon>
        <taxon>Fungi</taxon>
        <taxon>Dikarya</taxon>
        <taxon>Basidiomycota</taxon>
        <taxon>Ustilaginomycotina</taxon>
        <taxon>Exobasidiomycetes</taxon>
        <taxon>Ceraceosorales</taxon>
        <taxon>Ceraceosoraceae</taxon>
        <taxon>Ceraceosorus</taxon>
    </lineage>
</organism>
<sequence length="345" mass="35946">MLSRPKTASARFGGSVDDLDEGSTSDASSYYTDASDQRPPAGGKFEHATPWAWDFTGALVEILPIRNRNRSPVTPTANTASSAKVSSQHDDLSSPSSSPRVNIGDATCVRFDLRLSELAKSSGLDSLTIEVYLPDPNSQEELKAIDKKNKDMAAGTIARLPASNAEALPESGNLVLSGLPSLIQPTLDASSNAATAASNSDAATMAPQETSGSQMSGSAIGAIDTQASSTNGAPKDKVLSPSASPTNTVPSPGSASSKWAVLSLPSSPTVQQKTVTPSVVSSISAGLAIRGAGKQVASDWDVVLDDRCEDGIRMKIPDVVSSDDMEEEEDLKKMKKDEGLPRNLI</sequence>
<feature type="region of interest" description="Disordered" evidence="1">
    <location>
        <begin position="194"/>
        <end position="259"/>
    </location>
</feature>
<proteinExistence type="predicted"/>
<feature type="compositionally biased region" description="Low complexity" evidence="1">
    <location>
        <begin position="194"/>
        <end position="204"/>
    </location>
</feature>
<feature type="region of interest" description="Disordered" evidence="1">
    <location>
        <begin position="318"/>
        <end position="345"/>
    </location>
</feature>
<feature type="compositionally biased region" description="Polar residues" evidence="1">
    <location>
        <begin position="241"/>
        <end position="257"/>
    </location>
</feature>
<dbReference type="OrthoDB" id="10428737at2759"/>
<evidence type="ECO:0000256" key="1">
    <source>
        <dbReference type="SAM" id="MobiDB-lite"/>
    </source>
</evidence>
<feature type="region of interest" description="Disordered" evidence="1">
    <location>
        <begin position="1"/>
        <end position="47"/>
    </location>
</feature>
<feature type="compositionally biased region" description="Polar residues" evidence="1">
    <location>
        <begin position="207"/>
        <end position="217"/>
    </location>
</feature>
<protein>
    <submittedName>
        <fullName evidence="2">Uncharacterized protein</fullName>
    </submittedName>
</protein>
<keyword evidence="3" id="KW-1185">Reference proteome</keyword>
<dbReference type="AlphaFoldDB" id="A0A316W231"/>
<dbReference type="EMBL" id="KZ819366">
    <property type="protein sequence ID" value="PWN43802.1"/>
    <property type="molecule type" value="Genomic_DNA"/>
</dbReference>
<evidence type="ECO:0000313" key="2">
    <source>
        <dbReference type="EMBL" id="PWN43802.1"/>
    </source>
</evidence>
<dbReference type="InParanoid" id="A0A316W231"/>
<feature type="compositionally biased region" description="Polar residues" evidence="1">
    <location>
        <begin position="70"/>
        <end position="85"/>
    </location>
</feature>
<accession>A0A316W231</accession>
<feature type="compositionally biased region" description="Basic and acidic residues" evidence="1">
    <location>
        <begin position="330"/>
        <end position="345"/>
    </location>
</feature>
<gene>
    <name evidence="2" type="ORF">IE81DRAFT_340464</name>
</gene>
<dbReference type="RefSeq" id="XP_025370962.1">
    <property type="nucleotide sequence ID" value="XM_025515612.1"/>
</dbReference>
<reference evidence="2 3" key="1">
    <citation type="journal article" date="2018" name="Mol. Biol. Evol.">
        <title>Broad Genomic Sampling Reveals a Smut Pathogenic Ancestry of the Fungal Clade Ustilaginomycotina.</title>
        <authorList>
            <person name="Kijpornyongpan T."/>
            <person name="Mondo S.J."/>
            <person name="Barry K."/>
            <person name="Sandor L."/>
            <person name="Lee J."/>
            <person name="Lipzen A."/>
            <person name="Pangilinan J."/>
            <person name="LaButti K."/>
            <person name="Hainaut M."/>
            <person name="Henrissat B."/>
            <person name="Grigoriev I.V."/>
            <person name="Spatafora J.W."/>
            <person name="Aime M.C."/>
        </authorList>
    </citation>
    <scope>NUCLEOTIDE SEQUENCE [LARGE SCALE GENOMIC DNA]</scope>
    <source>
        <strain evidence="2 3">MCA 4658</strain>
    </source>
</reference>
<evidence type="ECO:0000313" key="3">
    <source>
        <dbReference type="Proteomes" id="UP000245783"/>
    </source>
</evidence>
<feature type="region of interest" description="Disordered" evidence="1">
    <location>
        <begin position="68"/>
        <end position="101"/>
    </location>
</feature>
<dbReference type="GeneID" id="37037482"/>
<feature type="compositionally biased region" description="Low complexity" evidence="1">
    <location>
        <begin position="24"/>
        <end position="34"/>
    </location>
</feature>
<name>A0A316W231_9BASI</name>
<dbReference type="Proteomes" id="UP000245783">
    <property type="component" value="Unassembled WGS sequence"/>
</dbReference>